<evidence type="ECO:0000313" key="2">
    <source>
        <dbReference type="Proteomes" id="UP000298030"/>
    </source>
</evidence>
<dbReference type="EMBL" id="QPFP01000029">
    <property type="protein sequence ID" value="TEB28991.1"/>
    <property type="molecule type" value="Genomic_DNA"/>
</dbReference>
<proteinExistence type="predicted"/>
<comment type="caution">
    <text evidence="1">The sequence shown here is derived from an EMBL/GenBank/DDBJ whole genome shotgun (WGS) entry which is preliminary data.</text>
</comment>
<keyword evidence="2" id="KW-1185">Reference proteome</keyword>
<dbReference type="AlphaFoldDB" id="A0A4Y7T4P7"/>
<reference evidence="1 2" key="1">
    <citation type="journal article" date="2019" name="Nat. Ecol. Evol.">
        <title>Megaphylogeny resolves global patterns of mushroom evolution.</title>
        <authorList>
            <person name="Varga T."/>
            <person name="Krizsan K."/>
            <person name="Foldi C."/>
            <person name="Dima B."/>
            <person name="Sanchez-Garcia M."/>
            <person name="Sanchez-Ramirez S."/>
            <person name="Szollosi G.J."/>
            <person name="Szarkandi J.G."/>
            <person name="Papp V."/>
            <person name="Albert L."/>
            <person name="Andreopoulos W."/>
            <person name="Angelini C."/>
            <person name="Antonin V."/>
            <person name="Barry K.W."/>
            <person name="Bougher N.L."/>
            <person name="Buchanan P."/>
            <person name="Buyck B."/>
            <person name="Bense V."/>
            <person name="Catcheside P."/>
            <person name="Chovatia M."/>
            <person name="Cooper J."/>
            <person name="Damon W."/>
            <person name="Desjardin D."/>
            <person name="Finy P."/>
            <person name="Geml J."/>
            <person name="Haridas S."/>
            <person name="Hughes K."/>
            <person name="Justo A."/>
            <person name="Karasinski D."/>
            <person name="Kautmanova I."/>
            <person name="Kiss B."/>
            <person name="Kocsube S."/>
            <person name="Kotiranta H."/>
            <person name="LaButti K.M."/>
            <person name="Lechner B.E."/>
            <person name="Liimatainen K."/>
            <person name="Lipzen A."/>
            <person name="Lukacs Z."/>
            <person name="Mihaltcheva S."/>
            <person name="Morgado L.N."/>
            <person name="Niskanen T."/>
            <person name="Noordeloos M.E."/>
            <person name="Ohm R.A."/>
            <person name="Ortiz-Santana B."/>
            <person name="Ovrebo C."/>
            <person name="Racz N."/>
            <person name="Riley R."/>
            <person name="Savchenko A."/>
            <person name="Shiryaev A."/>
            <person name="Soop K."/>
            <person name="Spirin V."/>
            <person name="Szebenyi C."/>
            <person name="Tomsovsky M."/>
            <person name="Tulloss R.E."/>
            <person name="Uehling J."/>
            <person name="Grigoriev I.V."/>
            <person name="Vagvolgyi C."/>
            <person name="Papp T."/>
            <person name="Martin F.M."/>
            <person name="Miettinen O."/>
            <person name="Hibbett D.S."/>
            <person name="Nagy L.G."/>
        </authorList>
    </citation>
    <scope>NUCLEOTIDE SEQUENCE [LARGE SCALE GENOMIC DNA]</scope>
    <source>
        <strain evidence="1 2">FP101781</strain>
    </source>
</reference>
<name>A0A4Y7T4P7_COPMI</name>
<protein>
    <submittedName>
        <fullName evidence="1">Uncharacterized protein</fullName>
    </submittedName>
</protein>
<evidence type="ECO:0000313" key="1">
    <source>
        <dbReference type="EMBL" id="TEB28991.1"/>
    </source>
</evidence>
<gene>
    <name evidence="1" type="ORF">FA13DRAFT_1735114</name>
</gene>
<accession>A0A4Y7T4P7</accession>
<sequence>MASQSPVRARRTQPLPPSQGMLALQSVAGAKLSVSSQTPHKRLSASVVLQSRLGTTIALPRLITSSSSGRFI</sequence>
<organism evidence="1 2">
    <name type="scientific">Coprinellus micaceus</name>
    <name type="common">Glistening ink-cap mushroom</name>
    <name type="synonym">Coprinus micaceus</name>
    <dbReference type="NCBI Taxonomy" id="71717"/>
    <lineage>
        <taxon>Eukaryota</taxon>
        <taxon>Fungi</taxon>
        <taxon>Dikarya</taxon>
        <taxon>Basidiomycota</taxon>
        <taxon>Agaricomycotina</taxon>
        <taxon>Agaricomycetes</taxon>
        <taxon>Agaricomycetidae</taxon>
        <taxon>Agaricales</taxon>
        <taxon>Agaricineae</taxon>
        <taxon>Psathyrellaceae</taxon>
        <taxon>Coprinellus</taxon>
    </lineage>
</organism>
<dbReference type="Proteomes" id="UP000298030">
    <property type="component" value="Unassembled WGS sequence"/>
</dbReference>